<keyword evidence="3" id="KW-1185">Reference proteome</keyword>
<feature type="transmembrane region" description="Helical" evidence="1">
    <location>
        <begin position="83"/>
        <end position="100"/>
    </location>
</feature>
<keyword evidence="1" id="KW-1133">Transmembrane helix</keyword>
<evidence type="ECO:0000313" key="3">
    <source>
        <dbReference type="Proteomes" id="UP000319040"/>
    </source>
</evidence>
<dbReference type="AlphaFoldDB" id="A0A521D136"/>
<dbReference type="EMBL" id="FXTB01000004">
    <property type="protein sequence ID" value="SMO65372.1"/>
    <property type="molecule type" value="Genomic_DNA"/>
</dbReference>
<dbReference type="RefSeq" id="WP_246095554.1">
    <property type="nucleotide sequence ID" value="NZ_FXTB01000004.1"/>
</dbReference>
<keyword evidence="1" id="KW-0812">Transmembrane</keyword>
<sequence length="105" mass="11866">MYKALSAAYFIGMILVLAGILFQLNDIPYALVCLIIGLIPILGGRLFNFIKGKAENKRLHAIMLFSALFLTAAVVAIYFNRSYWIIAVLITATLDLYVSFRKYKR</sequence>
<organism evidence="2 3">
    <name type="scientific">Saccharicrinis carchari</name>
    <dbReference type="NCBI Taxonomy" id="1168039"/>
    <lineage>
        <taxon>Bacteria</taxon>
        <taxon>Pseudomonadati</taxon>
        <taxon>Bacteroidota</taxon>
        <taxon>Bacteroidia</taxon>
        <taxon>Marinilabiliales</taxon>
        <taxon>Marinilabiliaceae</taxon>
        <taxon>Saccharicrinis</taxon>
    </lineage>
</organism>
<evidence type="ECO:0008006" key="4">
    <source>
        <dbReference type="Google" id="ProtNLM"/>
    </source>
</evidence>
<name>A0A521D136_SACCC</name>
<gene>
    <name evidence="2" type="ORF">SAMN06265379_10496</name>
</gene>
<protein>
    <recommendedName>
        <fullName evidence="4">DUF2568 domain-containing protein</fullName>
    </recommendedName>
</protein>
<evidence type="ECO:0000313" key="2">
    <source>
        <dbReference type="EMBL" id="SMO65372.1"/>
    </source>
</evidence>
<feature type="transmembrane region" description="Helical" evidence="1">
    <location>
        <begin position="7"/>
        <end position="23"/>
    </location>
</feature>
<keyword evidence="1" id="KW-0472">Membrane</keyword>
<dbReference type="Proteomes" id="UP000319040">
    <property type="component" value="Unassembled WGS sequence"/>
</dbReference>
<proteinExistence type="predicted"/>
<feature type="transmembrane region" description="Helical" evidence="1">
    <location>
        <begin position="29"/>
        <end position="47"/>
    </location>
</feature>
<evidence type="ECO:0000256" key="1">
    <source>
        <dbReference type="SAM" id="Phobius"/>
    </source>
</evidence>
<reference evidence="2 3" key="1">
    <citation type="submission" date="2017-05" db="EMBL/GenBank/DDBJ databases">
        <authorList>
            <person name="Varghese N."/>
            <person name="Submissions S."/>
        </authorList>
    </citation>
    <scope>NUCLEOTIDE SEQUENCE [LARGE SCALE GENOMIC DNA]</scope>
    <source>
        <strain evidence="2 3">DSM 27040</strain>
    </source>
</reference>
<accession>A0A521D136</accession>
<feature type="transmembrane region" description="Helical" evidence="1">
    <location>
        <begin position="59"/>
        <end position="77"/>
    </location>
</feature>